<dbReference type="PROSITE" id="PS51379">
    <property type="entry name" value="4FE4S_FER_2"/>
    <property type="match status" value="2"/>
</dbReference>
<dbReference type="RefSeq" id="WP_285274092.1">
    <property type="nucleotide sequence ID" value="NZ_JASNVW010000004.1"/>
</dbReference>
<dbReference type="SUPFAM" id="SSF54862">
    <property type="entry name" value="4Fe-4S ferredoxins"/>
    <property type="match status" value="1"/>
</dbReference>
<dbReference type="Pfam" id="PF01507">
    <property type="entry name" value="PAPS_reduct"/>
    <property type="match status" value="1"/>
</dbReference>
<proteinExistence type="predicted"/>
<keyword evidence="3" id="KW-1185">Reference proteome</keyword>
<feature type="domain" description="4Fe-4S ferredoxin-type" evidence="1">
    <location>
        <begin position="600"/>
        <end position="630"/>
    </location>
</feature>
<comment type="caution">
    <text evidence="2">The sequence shown here is derived from an EMBL/GenBank/DDBJ whole genome shotgun (WGS) entry which is preliminary data.</text>
</comment>
<dbReference type="SUPFAM" id="SSF52402">
    <property type="entry name" value="Adenine nucleotide alpha hydrolases-like"/>
    <property type="match status" value="1"/>
</dbReference>
<accession>A0ABD4Z713</accession>
<dbReference type="InterPro" id="IPR014729">
    <property type="entry name" value="Rossmann-like_a/b/a_fold"/>
</dbReference>
<dbReference type="InterPro" id="IPR050128">
    <property type="entry name" value="Sulfate_adenylyltrnsfr_sub2"/>
</dbReference>
<dbReference type="GO" id="GO:0016491">
    <property type="term" value="F:oxidoreductase activity"/>
    <property type="evidence" value="ECO:0007669"/>
    <property type="project" value="UniProtKB-ARBA"/>
</dbReference>
<dbReference type="PANTHER" id="PTHR43196">
    <property type="entry name" value="SULFATE ADENYLYLTRANSFERASE SUBUNIT 2"/>
    <property type="match status" value="1"/>
</dbReference>
<evidence type="ECO:0000259" key="1">
    <source>
        <dbReference type="PROSITE" id="PS51379"/>
    </source>
</evidence>
<gene>
    <name evidence="2" type="ORF">QPL79_06990</name>
</gene>
<dbReference type="AlphaFoldDB" id="A0ABD4Z713"/>
<feature type="domain" description="4Fe-4S ferredoxin-type" evidence="1">
    <location>
        <begin position="567"/>
        <end position="596"/>
    </location>
</feature>
<dbReference type="EMBL" id="JASNVW010000004">
    <property type="protein sequence ID" value="MDK6029106.1"/>
    <property type="molecule type" value="Genomic_DNA"/>
</dbReference>
<organism evidence="2 3">
    <name type="scientific">Ignisphaera cupida</name>
    <dbReference type="NCBI Taxonomy" id="3050454"/>
    <lineage>
        <taxon>Archaea</taxon>
        <taxon>Thermoproteota</taxon>
        <taxon>Thermoprotei</taxon>
        <taxon>Desulfurococcales</taxon>
        <taxon>Desulfurococcaceae</taxon>
        <taxon>Ignisphaera</taxon>
    </lineage>
</organism>
<name>A0ABD4Z713_9CREN</name>
<sequence length="693" mass="80768">MTIAMGRRIFWPKIKRFYWCPNCNVPLLEQVCPVCKSKAVRIPLSDPGDARPAFERDYILLQNAYRFEFSTDKGLKTLLGNSIMLLNKAPYYDEMKEVYVDGVQIGRLYFDPFLRKWRFRLSKVGALRVLSEDSEVVEKVVVDKSQYSPLDIIRVDKNIEKYKQVLLVRRNDDIVGLAYSKGNGKLIVHSWWGEGKVFQGFESKSSMDTVMKVNEEHLNIVESQSKKTIALTVEKMNKPVVVSFSGGKDSMTALHLTISLGIEPIVLFNNTGIELPETYETVYKVVDSYNLKLVEASAENKFWSAVYKFGIPGRDYRWCCKICKLAPLAATVKNMWSNGALNIVGQRAFESIDRARSPTLWRLRWAPQMLNLSPINNWSQFEIWLYLHKHKIYVNPLYYMGYERIGCFMCPASTLAELELVSQTHKELWSQWIEVLEYWRQRLNLPRDWIDYGLWRWNAPARYKTIMAKRLGIEKQINDWRKIFEEIVVPRIFEVVKNENTLIISFANALDKQFLENQYTVINPTKIYSSEESVTIEWSNCKAKISSNRIVFEFKNEKEIEKLVDLLKLLYRWNLCVGCKSCESNCPTHTIRVVEMNGRNVPVVRNKNLCIRCKFCLYNCPVAEVFVEHVVAPLIFNDAEAWRRPSREHHNEVLKKIREFVKASLKIPITTTRLNDGKQEYSLPTSLSDFFSQ</sequence>
<dbReference type="Pfam" id="PF12838">
    <property type="entry name" value="Fer4_7"/>
    <property type="match status" value="1"/>
</dbReference>
<dbReference type="CDD" id="cd23947">
    <property type="entry name" value="PAPS_reductase-like_YbdN"/>
    <property type="match status" value="1"/>
</dbReference>
<evidence type="ECO:0000313" key="2">
    <source>
        <dbReference type="EMBL" id="MDK6029106.1"/>
    </source>
</evidence>
<dbReference type="InterPro" id="IPR002500">
    <property type="entry name" value="PAPS_reduct_dom"/>
</dbReference>
<reference evidence="2 3" key="1">
    <citation type="submission" date="2023-05" db="EMBL/GenBank/DDBJ databases">
        <title>A new hyperthermophilic archaea 'Ignisphaera cupida' sp. nov. and description of the family 'Ignisphaeraceae' fam. nov.</title>
        <authorList>
            <person name="Podosokorskaya O.A."/>
            <person name="Elcheninov A.G."/>
            <person name="Klukina A."/>
            <person name="Merkel A.Y."/>
        </authorList>
    </citation>
    <scope>NUCLEOTIDE SEQUENCE [LARGE SCALE GENOMIC DNA]</scope>
    <source>
        <strain evidence="2 3">4213-co</strain>
    </source>
</reference>
<dbReference type="Gene3D" id="3.30.70.20">
    <property type="match status" value="1"/>
</dbReference>
<dbReference type="PANTHER" id="PTHR43196:SF2">
    <property type="entry name" value="PHOSPHOADENOSINE PHOSPHOSULFATE REDUCTASE"/>
    <property type="match status" value="1"/>
</dbReference>
<dbReference type="InterPro" id="IPR017896">
    <property type="entry name" value="4Fe4S_Fe-S-bd"/>
</dbReference>
<dbReference type="InterPro" id="IPR017900">
    <property type="entry name" value="4Fe4S_Fe_S_CS"/>
</dbReference>
<evidence type="ECO:0000313" key="3">
    <source>
        <dbReference type="Proteomes" id="UP001529235"/>
    </source>
</evidence>
<dbReference type="Gene3D" id="3.40.50.620">
    <property type="entry name" value="HUPs"/>
    <property type="match status" value="1"/>
</dbReference>
<dbReference type="Proteomes" id="UP001529235">
    <property type="component" value="Unassembled WGS sequence"/>
</dbReference>
<protein>
    <submittedName>
        <fullName evidence="2">Phosphoadenosine phosphosulfate reductase family protein</fullName>
    </submittedName>
</protein>
<dbReference type="PROSITE" id="PS00198">
    <property type="entry name" value="4FE4S_FER_1"/>
    <property type="match status" value="2"/>
</dbReference>